<feature type="transmembrane region" description="Helical" evidence="1">
    <location>
        <begin position="1060"/>
        <end position="1077"/>
    </location>
</feature>
<dbReference type="SUPFAM" id="SSF82693">
    <property type="entry name" value="Multidrug efflux transporter AcrB pore domain, PN1, PN2, PC1 and PC2 subdomains"/>
    <property type="match status" value="2"/>
</dbReference>
<evidence type="ECO:0000313" key="3">
    <source>
        <dbReference type="Proteomes" id="UP000293719"/>
    </source>
</evidence>
<proteinExistence type="predicted"/>
<feature type="transmembrane region" description="Helical" evidence="1">
    <location>
        <begin position="548"/>
        <end position="572"/>
    </location>
</feature>
<dbReference type="EMBL" id="CP036532">
    <property type="protein sequence ID" value="QBK29465.1"/>
    <property type="molecule type" value="Genomic_DNA"/>
</dbReference>
<reference evidence="2 3" key="1">
    <citation type="journal article" date="2017" name="Int. J. Syst. Evol. Microbiol.">
        <title>Roseitalea porphyridii gen. nov., sp. nov., isolated from a red alga, and reclassification of Hoeflea suaedae Chung et al. 2013 as Pseudohoeflea suaedae gen. nov., comb. nov.</title>
        <authorList>
            <person name="Hyeon J.W."/>
            <person name="Jeong S.E."/>
            <person name="Baek K."/>
            <person name="Jeon C.O."/>
        </authorList>
    </citation>
    <scope>NUCLEOTIDE SEQUENCE [LARGE SCALE GENOMIC DNA]</scope>
    <source>
        <strain evidence="2 3">MA7-20</strain>
    </source>
</reference>
<keyword evidence="1" id="KW-1133">Transmembrane helix</keyword>
<dbReference type="OrthoDB" id="9806532at2"/>
<accession>A0A4P6UXD1</accession>
<feature type="transmembrane region" description="Helical" evidence="1">
    <location>
        <begin position="429"/>
        <end position="454"/>
    </location>
</feature>
<dbReference type="SUPFAM" id="SSF82866">
    <property type="entry name" value="Multidrug efflux transporter AcrB transmembrane domain"/>
    <property type="match status" value="2"/>
</dbReference>
<dbReference type="GeneID" id="90766046"/>
<sequence>MLAGRGAPHPIIGAFLRHSNAANLLMVLMILFGVFALARINTQFFPTIETSTVSVSIAWSGASAEDVERNILAVAEPELRFIEGVGDVTSYAREGSASIRLEFEEGTDMQQAVADVDAAAKAIGNLPEGADEPTVSTSQFFDRVASLSIGGDVPEAVVRDWAYRIRDDLIERGIDKVSFTGMRDPELRVTVPERALRRHDLTIADISRAIGANSRDLPSGSLEGSIERQLRAIADVDTARELGAIEVRALPTGETLLLGDIATIEDGFEDGAIRGFSNQRPAIEIDVQSTATADTLTTNAILQDYIAEIRPELPDNLDLQVYEVSAEALNERIMLLVKNGATGLLLVLVVLFAFLHARIAIWVAAGIPVALMATVGLIFLFGETINMMSLFALIMMLGVIVDDAIVVGEHTDTRLAMGDDPVTAAENGVGAMFTPVSAALATTVATFAPLLLIGDTVGQIVSVLPMVVMAVAIASIVECFLILPGHLSHALQGRSGPRWSHWRVFIVGLIAVLFVAAFFTRAGGEGGVAASLPLLAELDAWRQEVSPLLFGAAMASAALLLAMAIEFVLYAARVGFGRNGRKLAPGEAPEDGWFRRNFDAGFDWFRRGPFAWLVRLAFNWRYVSMAIAIGLVMVFAWGLRAGGHVGFVFFPSPESDNISGSVILHPGTPEAEALEAVRAYEAALRRAEASLAEGDEALIEAVFVTLGSSGRSQGDNLARIKVQLTISERRTVRTPEIVRAWQAEAPELPQVRRFAIRQARGGPPGADIDVELRGSSIGVLKQAAVEVTQLVAAIPGVTGVEDDLPYGKPELVMTLTPRAAALGFTLDEVGTQVSNAVEGMVPRRFARGNDEVTIRVSQQTAGQGTAMLRSMMLTSPSSNLVPLTEIVTLSEQQGFSAIQRRNGQTTISVSGEIDAAVNTTDGVVEQLVESGALDAVARKYGIEYGFGGRSEEQRDAFADLGLGTLVAMSVIYIILAWVFGSYFRPFAVMLIIPFGVVGAVIGHWLLGYQLTILSMIGLLGLAGILVNDSIILVSRLEERLATGEPVAEACVNASCDRFRAVLLTSLTTIGGLIPLLFETSLQAQFLMPMAITMVFGLATATVLVLFLVPVFIGIGEDIRRALSALYGDRARPASRPGPIAGE</sequence>
<feature type="transmembrane region" description="Helical" evidence="1">
    <location>
        <begin position="1089"/>
        <end position="1112"/>
    </location>
</feature>
<gene>
    <name evidence="2" type="ORF">E0E05_01950</name>
</gene>
<dbReference type="Proteomes" id="UP000293719">
    <property type="component" value="Chromosome"/>
</dbReference>
<feature type="transmembrane region" description="Helical" evidence="1">
    <location>
        <begin position="960"/>
        <end position="979"/>
    </location>
</feature>
<dbReference type="Gene3D" id="1.20.1640.10">
    <property type="entry name" value="Multidrug efflux transporter AcrB transmembrane domain"/>
    <property type="match status" value="3"/>
</dbReference>
<evidence type="ECO:0000313" key="2">
    <source>
        <dbReference type="EMBL" id="QBK29465.1"/>
    </source>
</evidence>
<keyword evidence="1" id="KW-0472">Membrane</keyword>
<organism evidence="2 3">
    <name type="scientific">Roseitalea porphyridii</name>
    <dbReference type="NCBI Taxonomy" id="1852022"/>
    <lineage>
        <taxon>Bacteria</taxon>
        <taxon>Pseudomonadati</taxon>
        <taxon>Pseudomonadota</taxon>
        <taxon>Alphaproteobacteria</taxon>
        <taxon>Hyphomicrobiales</taxon>
        <taxon>Ahrensiaceae</taxon>
        <taxon>Roseitalea</taxon>
    </lineage>
</organism>
<dbReference type="Gene3D" id="3.30.70.1430">
    <property type="entry name" value="Multidrug efflux transporter AcrB pore domain"/>
    <property type="match status" value="1"/>
</dbReference>
<dbReference type="Pfam" id="PF00873">
    <property type="entry name" value="ACR_tran"/>
    <property type="match status" value="2"/>
</dbReference>
<dbReference type="InterPro" id="IPR027463">
    <property type="entry name" value="AcrB_DN_DC_subdom"/>
</dbReference>
<dbReference type="InterPro" id="IPR001036">
    <property type="entry name" value="Acrflvin-R"/>
</dbReference>
<dbReference type="RefSeq" id="WP_131615167.1">
    <property type="nucleotide sequence ID" value="NZ_CP036532.1"/>
</dbReference>
<feature type="transmembrane region" description="Helical" evidence="1">
    <location>
        <begin position="333"/>
        <end position="354"/>
    </location>
</feature>
<dbReference type="PANTHER" id="PTHR32063">
    <property type="match status" value="1"/>
</dbReference>
<dbReference type="PRINTS" id="PR00702">
    <property type="entry name" value="ACRIFLAVINRP"/>
</dbReference>
<protein>
    <submittedName>
        <fullName evidence="2">Efflux RND transporter permease subunit</fullName>
    </submittedName>
</protein>
<dbReference type="KEGG" id="rpod:E0E05_01950"/>
<dbReference type="AlphaFoldDB" id="A0A4P6UXD1"/>
<feature type="transmembrane region" description="Helical" evidence="1">
    <location>
        <begin position="504"/>
        <end position="524"/>
    </location>
</feature>
<feature type="transmembrane region" description="Helical" evidence="1">
    <location>
        <begin position="387"/>
        <end position="408"/>
    </location>
</feature>
<name>A0A4P6UXD1_9HYPH</name>
<feature type="transmembrane region" description="Helical" evidence="1">
    <location>
        <begin position="622"/>
        <end position="639"/>
    </location>
</feature>
<dbReference type="SUPFAM" id="SSF82714">
    <property type="entry name" value="Multidrug efflux transporter AcrB TolC docking domain, DN and DC subdomains"/>
    <property type="match status" value="2"/>
</dbReference>
<dbReference type="Gene3D" id="3.30.70.1320">
    <property type="entry name" value="Multidrug efflux transporter AcrB pore domain like"/>
    <property type="match status" value="1"/>
</dbReference>
<evidence type="ECO:0000256" key="1">
    <source>
        <dbReference type="SAM" id="Phobius"/>
    </source>
</evidence>
<dbReference type="PANTHER" id="PTHR32063:SF33">
    <property type="entry name" value="RND SUPERFAMILY EFFLUX PUMP PERMEASE COMPONENT"/>
    <property type="match status" value="1"/>
</dbReference>
<dbReference type="GO" id="GO:0005886">
    <property type="term" value="C:plasma membrane"/>
    <property type="evidence" value="ECO:0007669"/>
    <property type="project" value="TreeGrafter"/>
</dbReference>
<dbReference type="Gene3D" id="3.30.2090.10">
    <property type="entry name" value="Multidrug efflux transporter AcrB TolC docking domain, DN and DC subdomains"/>
    <property type="match status" value="2"/>
</dbReference>
<feature type="transmembrane region" description="Helical" evidence="1">
    <location>
        <begin position="986"/>
        <end position="1006"/>
    </location>
</feature>
<dbReference type="GO" id="GO:0042910">
    <property type="term" value="F:xenobiotic transmembrane transporter activity"/>
    <property type="evidence" value="ECO:0007669"/>
    <property type="project" value="TreeGrafter"/>
</dbReference>
<feature type="transmembrane region" description="Helical" evidence="1">
    <location>
        <begin position="1012"/>
        <end position="1033"/>
    </location>
</feature>
<keyword evidence="3" id="KW-1185">Reference proteome</keyword>
<feature type="transmembrane region" description="Helical" evidence="1">
    <location>
        <begin position="361"/>
        <end position="381"/>
    </location>
</feature>
<feature type="transmembrane region" description="Helical" evidence="1">
    <location>
        <begin position="21"/>
        <end position="40"/>
    </location>
</feature>
<keyword evidence="1" id="KW-0812">Transmembrane</keyword>
<feature type="transmembrane region" description="Helical" evidence="1">
    <location>
        <begin position="460"/>
        <end position="483"/>
    </location>
</feature>